<dbReference type="InterPro" id="IPR027974">
    <property type="entry name" value="DUF4470"/>
</dbReference>
<evidence type="ECO:0000313" key="4">
    <source>
        <dbReference type="Proteomes" id="UP000807306"/>
    </source>
</evidence>
<dbReference type="OrthoDB" id="2423701at2759"/>
<dbReference type="Pfam" id="PF14737">
    <property type="entry name" value="DUF4470"/>
    <property type="match status" value="1"/>
</dbReference>
<accession>A0A9P6EGD1</accession>
<evidence type="ECO:0000259" key="2">
    <source>
        <dbReference type="Pfam" id="PF14737"/>
    </source>
</evidence>
<dbReference type="Proteomes" id="UP000807306">
    <property type="component" value="Unassembled WGS sequence"/>
</dbReference>
<reference evidence="3" key="1">
    <citation type="submission" date="2020-11" db="EMBL/GenBank/DDBJ databases">
        <authorList>
            <consortium name="DOE Joint Genome Institute"/>
            <person name="Ahrendt S."/>
            <person name="Riley R."/>
            <person name="Andreopoulos W."/>
            <person name="Labutti K."/>
            <person name="Pangilinan J."/>
            <person name="Ruiz-Duenas F.J."/>
            <person name="Barrasa J.M."/>
            <person name="Sanchez-Garcia M."/>
            <person name="Camarero S."/>
            <person name="Miyauchi S."/>
            <person name="Serrano A."/>
            <person name="Linde D."/>
            <person name="Babiker R."/>
            <person name="Drula E."/>
            <person name="Ayuso-Fernandez I."/>
            <person name="Pacheco R."/>
            <person name="Padilla G."/>
            <person name="Ferreira P."/>
            <person name="Barriuso J."/>
            <person name="Kellner H."/>
            <person name="Castanera R."/>
            <person name="Alfaro M."/>
            <person name="Ramirez L."/>
            <person name="Pisabarro A.G."/>
            <person name="Kuo A."/>
            <person name="Tritt A."/>
            <person name="Lipzen A."/>
            <person name="He G."/>
            <person name="Yan M."/>
            <person name="Ng V."/>
            <person name="Cullen D."/>
            <person name="Martin F."/>
            <person name="Rosso M.-N."/>
            <person name="Henrissat B."/>
            <person name="Hibbett D."/>
            <person name="Martinez A.T."/>
            <person name="Grigoriev I.V."/>
        </authorList>
    </citation>
    <scope>NUCLEOTIDE SEQUENCE</scope>
    <source>
        <strain evidence="3">CBS 506.95</strain>
    </source>
</reference>
<sequence length="997" mass="112456">MASKLEKVLNEAERLNTEGSEAYKDGKFSTAVNFYTKAGKLNRFEPKYFSNNSAALFETGNYLESLKFICSAWEAVLDKEAPSGQSASHLNDYSLLIRLATRYAKAKVNAVQEGKLSMHRSAIHDPKCPPQVVEMQKKMADAIESFATDVDRSKSTDAKVKELDAVWSQLKTLQLRCSEHNEEKCDQERKAAIKRFRDLKIFKSAIDPALEYFKFGHDDVQSLMHGLNNALHDEYCLDTKAKRMRRVRKGYSFLFGGSGDARHVFATIIHVADFFKEKNSDQLVKGMTAHFTLVDVHPAALARVVIIFALLQQIGQIRDSSHSHSTIELLATAFYIHTAVIMPEVCRQIVQDTATRLVDELPTGTHPLQKIFHVDQTSLQDLLRVLKYWTKPLPKTVPAFFRRLNSSLGNCKRSFSMHGPEARKRNQTNPEPDGALMDTLVEQLAGKRPMGDWGPDPNAVTENSPEARILVNPYQDSYGEADIWDHTRVLLPPKVLLSKFLALEKVVCTYKKVLPQTVWRPVVKEVEDSWKVNPTLFDNDTTENSHFGGGVGYPAVSGTPYDHLFSFGPFNKLFERSLLRKKSLITGDITAFDIMGRFFELASEALFLLRNALKIEVVVGDVMMGVARLVHGDLGERPKTFPDKWMRVFLSNVPDYTNGALNTSVHLSPYMEKDGVAIANCLLNTGLYTTVNHQVSSYALLPSAYFSRFLGTDVLLQEDNAFSDIVIQAKQLPIANENLATKPELHFWLARLLLCTLCNGKPAQPPLRVDLPNNIHAFFHALMHLHRVGFPAHWLGEFVQAMLDDKLVTDAVAYTAGLPVPLSAMFEKKTSGPRKVSLACWNAEIRTILALVGPALPFALILPDDFPVYTDVTTFRVNKVVFQNHVTNPYLRQLSSPFARTAVLLFYKDEKKVTRDTVVTKINSIIEGDSQMKDAELQMIFAPESIDLNTREVTWKMTKQWYRKMKADGWKMTVFRTELSSNVTAPTNAIHWEHIRP</sequence>
<dbReference type="AlphaFoldDB" id="A0A9P6EGD1"/>
<evidence type="ECO:0000256" key="1">
    <source>
        <dbReference type="SAM" id="MobiDB-lite"/>
    </source>
</evidence>
<organism evidence="3 4">
    <name type="scientific">Crepidotus variabilis</name>
    <dbReference type="NCBI Taxonomy" id="179855"/>
    <lineage>
        <taxon>Eukaryota</taxon>
        <taxon>Fungi</taxon>
        <taxon>Dikarya</taxon>
        <taxon>Basidiomycota</taxon>
        <taxon>Agaricomycotina</taxon>
        <taxon>Agaricomycetes</taxon>
        <taxon>Agaricomycetidae</taxon>
        <taxon>Agaricales</taxon>
        <taxon>Agaricineae</taxon>
        <taxon>Crepidotaceae</taxon>
        <taxon>Crepidotus</taxon>
    </lineage>
</organism>
<keyword evidence="4" id="KW-1185">Reference proteome</keyword>
<gene>
    <name evidence="3" type="ORF">CPB83DRAFT_853145</name>
</gene>
<proteinExistence type="predicted"/>
<dbReference type="EMBL" id="MU157848">
    <property type="protein sequence ID" value="KAF9529061.1"/>
    <property type="molecule type" value="Genomic_DNA"/>
</dbReference>
<comment type="caution">
    <text evidence="3">The sequence shown here is derived from an EMBL/GenBank/DDBJ whole genome shotgun (WGS) entry which is preliminary data.</text>
</comment>
<dbReference type="SUPFAM" id="SSF48452">
    <property type="entry name" value="TPR-like"/>
    <property type="match status" value="1"/>
</dbReference>
<feature type="domain" description="DUF4470" evidence="2">
    <location>
        <begin position="248"/>
        <end position="330"/>
    </location>
</feature>
<protein>
    <recommendedName>
        <fullName evidence="2">DUF4470 domain-containing protein</fullName>
    </recommendedName>
</protein>
<dbReference type="InterPro" id="IPR011990">
    <property type="entry name" value="TPR-like_helical_dom_sf"/>
</dbReference>
<feature type="region of interest" description="Disordered" evidence="1">
    <location>
        <begin position="415"/>
        <end position="435"/>
    </location>
</feature>
<evidence type="ECO:0000313" key="3">
    <source>
        <dbReference type="EMBL" id="KAF9529061.1"/>
    </source>
</evidence>
<name>A0A9P6EGD1_9AGAR</name>
<dbReference type="Gene3D" id="1.25.40.10">
    <property type="entry name" value="Tetratricopeptide repeat domain"/>
    <property type="match status" value="1"/>
</dbReference>